<dbReference type="InterPro" id="IPR008775">
    <property type="entry name" value="Phytyl_CoA_dOase-like"/>
</dbReference>
<dbReference type="Gene3D" id="2.60.120.620">
    <property type="entry name" value="q2cbj1_9rhob like domain"/>
    <property type="match status" value="1"/>
</dbReference>
<dbReference type="GO" id="GO:0016706">
    <property type="term" value="F:2-oxoglutarate-dependent dioxygenase activity"/>
    <property type="evidence" value="ECO:0007669"/>
    <property type="project" value="UniProtKB-ARBA"/>
</dbReference>
<sequence>MACPGPAFRRRAACAGGSVRVAGARCARWPDRGRGGAGEPGIEKARRYAADWLSESGRVVRVLLLDKRPDANWALGWHQDWTIAELSRQEVDGFGPWTVKRGIVHVAPPAALHAKMLTARLHLDHMDERNGALLIAPGSNRLGRIAEADIQAVVDRHGVETCHADAGDVWFYSTPILHASARAEAGRRRRVVQIDLAAFDLPGGLEWSA</sequence>
<dbReference type="AlphaFoldDB" id="A0A3D0WBV9"/>
<evidence type="ECO:0000313" key="1">
    <source>
        <dbReference type="EMBL" id="HCB76150.1"/>
    </source>
</evidence>
<comment type="caution">
    <text evidence="1">The sequence shown here is derived from an EMBL/GenBank/DDBJ whole genome shotgun (WGS) entry which is preliminary data.</text>
</comment>
<dbReference type="Proteomes" id="UP000262699">
    <property type="component" value="Unassembled WGS sequence"/>
</dbReference>
<reference evidence="1 2" key="1">
    <citation type="journal article" date="2018" name="Nat. Biotechnol.">
        <title>A standardized bacterial taxonomy based on genome phylogeny substantially revises the tree of life.</title>
        <authorList>
            <person name="Parks D.H."/>
            <person name="Chuvochina M."/>
            <person name="Waite D.W."/>
            <person name="Rinke C."/>
            <person name="Skarshewski A."/>
            <person name="Chaumeil P.A."/>
            <person name="Hugenholtz P."/>
        </authorList>
    </citation>
    <scope>NUCLEOTIDE SEQUENCE [LARGE SCALE GENOMIC DNA]</scope>
    <source>
        <strain evidence="1">UBA9015</strain>
    </source>
</reference>
<dbReference type="Pfam" id="PF05721">
    <property type="entry name" value="PhyH"/>
    <property type="match status" value="1"/>
</dbReference>
<keyword evidence="1" id="KW-0223">Dioxygenase</keyword>
<protein>
    <submittedName>
        <fullName evidence="1">Phytanoyl-CoA dioxygenase</fullName>
    </submittedName>
</protein>
<evidence type="ECO:0000313" key="2">
    <source>
        <dbReference type="Proteomes" id="UP000262699"/>
    </source>
</evidence>
<dbReference type="EMBL" id="DOYJ01000228">
    <property type="protein sequence ID" value="HCB76150.1"/>
    <property type="molecule type" value="Genomic_DNA"/>
</dbReference>
<proteinExistence type="predicted"/>
<dbReference type="SUPFAM" id="SSF51197">
    <property type="entry name" value="Clavaminate synthase-like"/>
    <property type="match status" value="1"/>
</dbReference>
<accession>A0A3D0WBV9</accession>
<name>A0A3D0WBV9_9SPHN</name>
<organism evidence="1 2">
    <name type="scientific">Sphingomonas bacterium</name>
    <dbReference type="NCBI Taxonomy" id="1895847"/>
    <lineage>
        <taxon>Bacteria</taxon>
        <taxon>Pseudomonadati</taxon>
        <taxon>Pseudomonadota</taxon>
        <taxon>Alphaproteobacteria</taxon>
        <taxon>Sphingomonadales</taxon>
        <taxon>Sphingomonadaceae</taxon>
        <taxon>Sphingomonas</taxon>
    </lineage>
</organism>
<gene>
    <name evidence="1" type="ORF">DEP91_08230</name>
</gene>
<keyword evidence="1" id="KW-0560">Oxidoreductase</keyword>